<dbReference type="InterPro" id="IPR036055">
    <property type="entry name" value="LDL_receptor-like_sf"/>
</dbReference>
<comment type="caution">
    <text evidence="2">Lacks conserved residue(s) required for the propagation of feature annotation.</text>
</comment>
<keyword evidence="1 2" id="KW-1015">Disulfide bond</keyword>
<feature type="disulfide bond" evidence="2">
    <location>
        <begin position="41"/>
        <end position="56"/>
    </location>
</feature>
<evidence type="ECO:0000313" key="4">
    <source>
        <dbReference type="Proteomes" id="UP001059596"/>
    </source>
</evidence>
<dbReference type="Gene3D" id="4.10.1220.10">
    <property type="entry name" value="EGF-type module"/>
    <property type="match status" value="1"/>
</dbReference>
<dbReference type="Gene3D" id="4.10.400.10">
    <property type="entry name" value="Low-density Lipoprotein Receptor"/>
    <property type="match status" value="1"/>
</dbReference>
<dbReference type="InterPro" id="IPR002172">
    <property type="entry name" value="LDrepeatLR_classA_rpt"/>
</dbReference>
<dbReference type="EMBL" id="JAMKOV010000004">
    <property type="protein sequence ID" value="KAI8040590.1"/>
    <property type="molecule type" value="Genomic_DNA"/>
</dbReference>
<dbReference type="SUPFAM" id="SSF57424">
    <property type="entry name" value="LDL receptor-like module"/>
    <property type="match status" value="2"/>
</dbReference>
<dbReference type="Proteomes" id="UP001059596">
    <property type="component" value="Unassembled WGS sequence"/>
</dbReference>
<proteinExistence type="predicted"/>
<dbReference type="AlphaFoldDB" id="A0A9P9YPN2"/>
<organism evidence="3 4">
    <name type="scientific">Drosophila gunungcola</name>
    <name type="common">fruit fly</name>
    <dbReference type="NCBI Taxonomy" id="103775"/>
    <lineage>
        <taxon>Eukaryota</taxon>
        <taxon>Metazoa</taxon>
        <taxon>Ecdysozoa</taxon>
        <taxon>Arthropoda</taxon>
        <taxon>Hexapoda</taxon>
        <taxon>Insecta</taxon>
        <taxon>Pterygota</taxon>
        <taxon>Neoptera</taxon>
        <taxon>Endopterygota</taxon>
        <taxon>Diptera</taxon>
        <taxon>Brachycera</taxon>
        <taxon>Muscomorpha</taxon>
        <taxon>Ephydroidea</taxon>
        <taxon>Drosophilidae</taxon>
        <taxon>Drosophila</taxon>
        <taxon>Sophophora</taxon>
    </lineage>
</organism>
<comment type="caution">
    <text evidence="3">The sequence shown here is derived from an EMBL/GenBank/DDBJ whole genome shotgun (WGS) entry which is preliminary data.</text>
</comment>
<evidence type="ECO:0000256" key="2">
    <source>
        <dbReference type="PROSITE-ProRule" id="PRU00124"/>
    </source>
</evidence>
<gene>
    <name evidence="3" type="ORF">M5D96_006533</name>
</gene>
<evidence type="ECO:0000256" key="1">
    <source>
        <dbReference type="ARBA" id="ARBA00023157"/>
    </source>
</evidence>
<dbReference type="PRINTS" id="PR00261">
    <property type="entry name" value="LDLRECEPTOR"/>
</dbReference>
<protein>
    <submittedName>
        <fullName evidence="3">Uncharacterized protein</fullName>
    </submittedName>
</protein>
<evidence type="ECO:0000313" key="3">
    <source>
        <dbReference type="EMBL" id="KAI8040590.1"/>
    </source>
</evidence>
<reference evidence="3" key="1">
    <citation type="journal article" date="2023" name="Genome Biol. Evol.">
        <title>Long-read-based Genome Assembly of Drosophila gunungcola Reveals Fewer Chemosensory Genes in Flower-breeding Species.</title>
        <authorList>
            <person name="Negi A."/>
            <person name="Liao B.Y."/>
            <person name="Yeh S.D."/>
        </authorList>
    </citation>
    <scope>NUCLEOTIDE SEQUENCE</scope>
    <source>
        <strain evidence="3">Sukarami</strain>
    </source>
</reference>
<accession>A0A9P9YPN2</accession>
<dbReference type="PROSITE" id="PS50068">
    <property type="entry name" value="LDLRA_2"/>
    <property type="match status" value="1"/>
</dbReference>
<name>A0A9P9YPN2_9MUSC</name>
<sequence>MAQIVDSMMRCDRKADCEDGTDEVDCTCRDYLKGSLKELVCDGKADCEDLTDEQDCGTNSGISINL</sequence>
<keyword evidence="4" id="KW-1185">Reference proteome</keyword>